<keyword evidence="3" id="KW-1185">Reference proteome</keyword>
<sequence length="171" mass="19386">MGASLLSLFFAAALSFSFHPVHVSVSTVEVNLDSSSVMVQVKLFTDDFQHFVSRLNATELKLGTREENPQANEHMVGYLTKHLFVELNSKPIALTFFDRKMNEESIWIIMKGVIEKPRKGKFILNSAQVENTILLDLFDDQSNLVIFSLGNGTEKGYMMNITNLRQEIELK</sequence>
<protein>
    <submittedName>
        <fullName evidence="2">Uncharacterized protein</fullName>
    </submittedName>
</protein>
<evidence type="ECO:0000313" key="2">
    <source>
        <dbReference type="EMBL" id="SDB88668.1"/>
    </source>
</evidence>
<dbReference type="AlphaFoldDB" id="A0A1G6H3G5"/>
<dbReference type="Proteomes" id="UP000199452">
    <property type="component" value="Unassembled WGS sequence"/>
</dbReference>
<reference evidence="2 3" key="1">
    <citation type="submission" date="2016-09" db="EMBL/GenBank/DDBJ databases">
        <authorList>
            <person name="Capua I."/>
            <person name="De Benedictis P."/>
            <person name="Joannis T."/>
            <person name="Lombin L.H."/>
            <person name="Cattoli G."/>
        </authorList>
    </citation>
    <scope>NUCLEOTIDE SEQUENCE [LARGE SCALE GENOMIC DNA]</scope>
    <source>
        <strain evidence="2 3">A7P-90m</strain>
    </source>
</reference>
<name>A0A1G6H3G5_9BACT</name>
<accession>A0A1G6H3G5</accession>
<gene>
    <name evidence="2" type="ORF">SAMN05216323_100654</name>
</gene>
<evidence type="ECO:0000313" key="3">
    <source>
        <dbReference type="Proteomes" id="UP000199452"/>
    </source>
</evidence>
<feature type="chain" id="PRO_5011620213" evidence="1">
    <location>
        <begin position="24"/>
        <end position="171"/>
    </location>
</feature>
<evidence type="ECO:0000256" key="1">
    <source>
        <dbReference type="SAM" id="SignalP"/>
    </source>
</evidence>
<dbReference type="EMBL" id="FMYP01000006">
    <property type="protein sequence ID" value="SDB88668.1"/>
    <property type="molecule type" value="Genomic_DNA"/>
</dbReference>
<dbReference type="OrthoDB" id="5735516at2"/>
<dbReference type="RefSeq" id="WP_092435533.1">
    <property type="nucleotide sequence ID" value="NZ_FMYP01000006.1"/>
</dbReference>
<proteinExistence type="predicted"/>
<dbReference type="Pfam" id="PF20420">
    <property type="entry name" value="DUF6702"/>
    <property type="match status" value="1"/>
</dbReference>
<dbReference type="InterPro" id="IPR046525">
    <property type="entry name" value="DUF6702"/>
</dbReference>
<dbReference type="STRING" id="1640674.SAMN05216323_100654"/>
<feature type="signal peptide" evidence="1">
    <location>
        <begin position="1"/>
        <end position="23"/>
    </location>
</feature>
<keyword evidence="1" id="KW-0732">Signal</keyword>
<organism evidence="2 3">
    <name type="scientific">Williamwhitmania taraxaci</name>
    <dbReference type="NCBI Taxonomy" id="1640674"/>
    <lineage>
        <taxon>Bacteria</taxon>
        <taxon>Pseudomonadati</taxon>
        <taxon>Bacteroidota</taxon>
        <taxon>Bacteroidia</taxon>
        <taxon>Bacteroidales</taxon>
        <taxon>Williamwhitmaniaceae</taxon>
        <taxon>Williamwhitmania</taxon>
    </lineage>
</organism>